<keyword evidence="4" id="KW-0418">Kinase</keyword>
<accession>A0ABN7TC71</accession>
<dbReference type="EC" id="2.7.11.1" evidence="1"/>
<feature type="region of interest" description="Disordered" evidence="7">
    <location>
        <begin position="441"/>
        <end position="481"/>
    </location>
</feature>
<feature type="compositionally biased region" description="Polar residues" evidence="7">
    <location>
        <begin position="462"/>
        <end position="472"/>
    </location>
</feature>
<keyword evidence="6" id="KW-0175">Coiled coil</keyword>
<evidence type="ECO:0000256" key="7">
    <source>
        <dbReference type="SAM" id="MobiDB-lite"/>
    </source>
</evidence>
<evidence type="ECO:0000256" key="5">
    <source>
        <dbReference type="ARBA" id="ARBA00022840"/>
    </source>
</evidence>
<dbReference type="InterPro" id="IPR050660">
    <property type="entry name" value="NEK_Ser/Thr_kinase"/>
</dbReference>
<keyword evidence="8" id="KW-1133">Transmembrane helix</keyword>
<dbReference type="InterPro" id="IPR011009">
    <property type="entry name" value="Kinase-like_dom_sf"/>
</dbReference>
<dbReference type="Proteomes" id="UP001158576">
    <property type="component" value="Chromosome 2"/>
</dbReference>
<protein>
    <recommendedName>
        <fullName evidence="1">non-specific serine/threonine protein kinase</fullName>
        <ecNumber evidence="1">2.7.11.1</ecNumber>
    </recommendedName>
</protein>
<dbReference type="PANTHER" id="PTHR43671">
    <property type="entry name" value="SERINE/THREONINE-PROTEIN KINASE NEK"/>
    <property type="match status" value="1"/>
</dbReference>
<dbReference type="InterPro" id="IPR000719">
    <property type="entry name" value="Prot_kinase_dom"/>
</dbReference>
<keyword evidence="8" id="KW-0812">Transmembrane</keyword>
<evidence type="ECO:0000256" key="8">
    <source>
        <dbReference type="SAM" id="Phobius"/>
    </source>
</evidence>
<feature type="domain" description="Protein kinase" evidence="9">
    <location>
        <begin position="1"/>
        <end position="169"/>
    </location>
</feature>
<keyword evidence="2" id="KW-0808">Transferase</keyword>
<name>A0ABN7TC71_OIKDI</name>
<dbReference type="SUPFAM" id="SSF56112">
    <property type="entry name" value="Protein kinase-like (PK-like)"/>
    <property type="match status" value="1"/>
</dbReference>
<feature type="compositionally biased region" description="Low complexity" evidence="7">
    <location>
        <begin position="448"/>
        <end position="461"/>
    </location>
</feature>
<sequence>MGKETEEPWDENEALRITAQLAVALDYVHNQNVVHRDVKPENVLLSADKKTAKLADFNISRTVESTINTGVAGTVDYYPPETVKNQEKEELSFRRDIWSYGVVMQMLCTFRNPFAADSSFQTMMNIAQNIRNPAEVAFPVMETLIKQCLVVEVGERVESVTALMRQPVLWSLVEQLKNQIKPENLSFGLNRLETKELINEHLIKQIQIIVGENKKNMENAQVEISALQEKVHILEATIQSQMFGTLSLIRKKVPPIPSENAADVQTTSYNPLVPVLSAAIPVFIGLLVFIAAAVSYRSRHRRLINAIFCVKVPAEQDSGRTHQKEPLRKCHVCDDPLLKATQVSDRRSKSTVVEHYNQCEMTEKIFDDLSMINEELLKNHQDYKEGHACSFCGKQNLKKDRYLLLHYLFCAKVKDIFDAYRNAQNLDSQQSLTENLAALEPAVETQNSSTSSSSQSSSGSSQDYVETAANNSTDEDEEREILNSTRESFGETMSHLGSAKKKVVEKASREISDQMNVFYEARELFLPENSFNAHIAKHWHSVKKKEKIQILAACLPEEFLRGCADETVRKYISYFNKISKKYAKKNHPQLMTRAHFTEALDLKEKQLYDLDNIEEPEGRRLRKIKDEDIHYILKYLFFSSDESPETDVYEAFTHRLRANTSENFFKVFLSPENRNLYGIQEFMKDGKEKIRVCRRLCHTKYTLLWEEMNKRRVLEDKEEISAFHFKNLIPKMFVEPRVKDQFSCICPPCYNLRNICGRVSDLLFHVEITTRKLTLEETLTFLMASKGCKQPLYQDLGVFAPSCAEFKCSCSEDSNLDFSTTLKKYEEIKDIMEDNGPQNMMVFKTKVMERLARKRHHGGAIKDIAQTKTYSAKGLIIELAKFSRADLAHLTETILSAHLCSKLRMGEIHPRDVLIAEADFAGEFSAGKSGGTSTQANTLRSGADKDELIVHTLILWGYRLSDNNESERIRFNSTLMLWRNDSLKSAKKGPHIVKKHFQMAIQFAKENKIFDEFHRSILLTDQAGDYKSQRVLSDLNDVDGWGMPVTKVFKQARHGKSTIDAVGGRAKIAMRADEMNGLCIPTLELSDYVLKLNEKMKDKDKDDGIFINFAHEPKETDLQILRIHDSVFDKMTKLQKKDTEGNPIKTSMSSIRMVKCKEIQKSRRDFVEFSVSHNVCPNLCCLFDDSDFCADCTSYKLLANSAEFHFDK</sequence>
<keyword evidence="8" id="KW-0472">Membrane</keyword>
<dbReference type="PANTHER" id="PTHR43671:SF13">
    <property type="entry name" value="SERINE_THREONINE-PROTEIN KINASE NEK2"/>
    <property type="match status" value="1"/>
</dbReference>
<dbReference type="SMART" id="SM00220">
    <property type="entry name" value="S_TKc"/>
    <property type="match status" value="1"/>
</dbReference>
<dbReference type="Pfam" id="PF00069">
    <property type="entry name" value="Pkinase"/>
    <property type="match status" value="1"/>
</dbReference>
<proteinExistence type="predicted"/>
<dbReference type="EMBL" id="OU015567">
    <property type="protein sequence ID" value="CAG5114332.1"/>
    <property type="molecule type" value="Genomic_DNA"/>
</dbReference>
<feature type="transmembrane region" description="Helical" evidence="8">
    <location>
        <begin position="272"/>
        <end position="294"/>
    </location>
</feature>
<evidence type="ECO:0000313" key="11">
    <source>
        <dbReference type="Proteomes" id="UP001158576"/>
    </source>
</evidence>
<evidence type="ECO:0000259" key="9">
    <source>
        <dbReference type="PROSITE" id="PS50011"/>
    </source>
</evidence>
<evidence type="ECO:0000256" key="2">
    <source>
        <dbReference type="ARBA" id="ARBA00022679"/>
    </source>
</evidence>
<evidence type="ECO:0000256" key="3">
    <source>
        <dbReference type="ARBA" id="ARBA00022741"/>
    </source>
</evidence>
<dbReference type="InterPro" id="IPR008271">
    <property type="entry name" value="Ser/Thr_kinase_AS"/>
</dbReference>
<dbReference type="Gene3D" id="1.10.510.10">
    <property type="entry name" value="Transferase(Phosphotransferase) domain 1"/>
    <property type="match status" value="1"/>
</dbReference>
<organism evidence="10 11">
    <name type="scientific">Oikopleura dioica</name>
    <name type="common">Tunicate</name>
    <dbReference type="NCBI Taxonomy" id="34765"/>
    <lineage>
        <taxon>Eukaryota</taxon>
        <taxon>Metazoa</taxon>
        <taxon>Chordata</taxon>
        <taxon>Tunicata</taxon>
        <taxon>Appendicularia</taxon>
        <taxon>Copelata</taxon>
        <taxon>Oikopleuridae</taxon>
        <taxon>Oikopleura</taxon>
    </lineage>
</organism>
<feature type="coiled-coil region" evidence="6">
    <location>
        <begin position="210"/>
        <end position="237"/>
    </location>
</feature>
<gene>
    <name evidence="10" type="ORF">OKIOD_LOCUS17156</name>
</gene>
<evidence type="ECO:0000256" key="1">
    <source>
        <dbReference type="ARBA" id="ARBA00012513"/>
    </source>
</evidence>
<dbReference type="PROSITE" id="PS50011">
    <property type="entry name" value="PROTEIN_KINASE_DOM"/>
    <property type="match status" value="1"/>
</dbReference>
<dbReference type="PROSITE" id="PS00108">
    <property type="entry name" value="PROTEIN_KINASE_ST"/>
    <property type="match status" value="1"/>
</dbReference>
<keyword evidence="5" id="KW-0067">ATP-binding</keyword>
<evidence type="ECO:0000313" key="10">
    <source>
        <dbReference type="EMBL" id="CAG5114332.1"/>
    </source>
</evidence>
<keyword evidence="3" id="KW-0547">Nucleotide-binding</keyword>
<reference evidence="10 11" key="1">
    <citation type="submission" date="2021-04" db="EMBL/GenBank/DDBJ databases">
        <authorList>
            <person name="Bliznina A."/>
        </authorList>
    </citation>
    <scope>NUCLEOTIDE SEQUENCE [LARGE SCALE GENOMIC DNA]</scope>
</reference>
<keyword evidence="11" id="KW-1185">Reference proteome</keyword>
<evidence type="ECO:0000256" key="6">
    <source>
        <dbReference type="SAM" id="Coils"/>
    </source>
</evidence>
<evidence type="ECO:0000256" key="4">
    <source>
        <dbReference type="ARBA" id="ARBA00022777"/>
    </source>
</evidence>